<feature type="domain" description="Ubiquitin-like protease family profile" evidence="7">
    <location>
        <begin position="376"/>
        <end position="557"/>
    </location>
</feature>
<keyword evidence="5" id="KW-0175">Coiled coil</keyword>
<evidence type="ECO:0000256" key="1">
    <source>
        <dbReference type="ARBA" id="ARBA00005234"/>
    </source>
</evidence>
<name>A0ABD1YD37_9MARC</name>
<comment type="caution">
    <text evidence="8">The sequence shown here is derived from an EMBL/GenBank/DDBJ whole genome shotgun (WGS) entry which is preliminary data.</text>
</comment>
<sequence length="605" mass="68725">MWTLNPRRPRKRSKRDPKNHPRSESDRKDLNEGNLPSAVETSWKGKGKVTESSHRPDVDTDVDIPAEDRRRLKIGMTASRLEMDPPLLTPTRQTSGRGSNHIPADDTTKEGPPTSSKVPSDVILEESVSQMTTVLSNIIEHHGRKNQRLASLEQDLTHAKLEEEKLKATIEALEKEKSEMNAKVALMERKDLYDLLEAKMEGFQIANHPRTIGGFENLNLIITKKWVEIPTLNLEEFEKCPADFPDFLRGHRTLQDEVDRTGIDAFYQSLLHALKAAVGTLPNSLAVFEYMRSIFDSYVNPSDDPNVQPLVKGLDADDFSVDKFFGLQDPTSPDDVQASPDFEEDLRTIERLRLQAKYASSPENEGSEDQGWPCKNDLTKADLESTMYKGHYLRGDVINMYINEAFLKKPREQLHNMFYVNTFWFTKANELVAIYDKTNHAEEAMIKISRLRKSICPELHDEDMQGNLPAWIFVPIFGKNHWSLAIIRLHNDAAWLAHLDSSQGTHDPEAIFHVLKQVLWLIMPIDPALVMTGIMNVEQQQDGHSCGKHVLQMLVGAAMKESNGLDRCFREEGLRYIATLDQIRSFDVVFGMYLSSKLAGPPMLL</sequence>
<evidence type="ECO:0000259" key="7">
    <source>
        <dbReference type="PROSITE" id="PS50600"/>
    </source>
</evidence>
<evidence type="ECO:0000313" key="9">
    <source>
        <dbReference type="Proteomes" id="UP001605036"/>
    </source>
</evidence>
<evidence type="ECO:0000256" key="6">
    <source>
        <dbReference type="SAM" id="MobiDB-lite"/>
    </source>
</evidence>
<accession>A0ABD1YD37</accession>
<dbReference type="PANTHER" id="PTHR46915">
    <property type="entry name" value="UBIQUITIN-LIKE PROTEASE 4-RELATED"/>
    <property type="match status" value="1"/>
</dbReference>
<dbReference type="EMBL" id="JBHFFA010000005">
    <property type="protein sequence ID" value="KAL2624455.1"/>
    <property type="molecule type" value="Genomic_DNA"/>
</dbReference>
<feature type="coiled-coil region" evidence="5">
    <location>
        <begin position="149"/>
        <end position="190"/>
    </location>
</feature>
<keyword evidence="3" id="KW-0378">Hydrolase</keyword>
<proteinExistence type="inferred from homology"/>
<dbReference type="PROSITE" id="PS50600">
    <property type="entry name" value="ULP_PROTEASE"/>
    <property type="match status" value="1"/>
</dbReference>
<reference evidence="8 9" key="1">
    <citation type="submission" date="2024-09" db="EMBL/GenBank/DDBJ databases">
        <title>Chromosome-scale assembly of Riccia fluitans.</title>
        <authorList>
            <person name="Paukszto L."/>
            <person name="Sawicki J."/>
            <person name="Karawczyk K."/>
            <person name="Piernik-Szablinska J."/>
            <person name="Szczecinska M."/>
            <person name="Mazdziarz M."/>
        </authorList>
    </citation>
    <scope>NUCLEOTIDE SEQUENCE [LARGE SCALE GENOMIC DNA]</scope>
    <source>
        <strain evidence="8">Rf_01</strain>
        <tissue evidence="8">Aerial parts of the thallus</tissue>
    </source>
</reference>
<dbReference type="SUPFAM" id="SSF54001">
    <property type="entry name" value="Cysteine proteinases"/>
    <property type="match status" value="1"/>
</dbReference>
<protein>
    <recommendedName>
        <fullName evidence="7">Ubiquitin-like protease family profile domain-containing protein</fullName>
    </recommendedName>
</protein>
<feature type="compositionally biased region" description="Basic and acidic residues" evidence="6">
    <location>
        <begin position="16"/>
        <end position="31"/>
    </location>
</feature>
<keyword evidence="4" id="KW-0788">Thiol protease</keyword>
<gene>
    <name evidence="8" type="ORF">R1flu_008700</name>
</gene>
<feature type="region of interest" description="Disordered" evidence="6">
    <location>
        <begin position="1"/>
        <end position="119"/>
    </location>
</feature>
<evidence type="ECO:0000256" key="4">
    <source>
        <dbReference type="ARBA" id="ARBA00022807"/>
    </source>
</evidence>
<dbReference type="GO" id="GO:0008234">
    <property type="term" value="F:cysteine-type peptidase activity"/>
    <property type="evidence" value="ECO:0007669"/>
    <property type="project" value="UniProtKB-KW"/>
</dbReference>
<dbReference type="InterPro" id="IPR003653">
    <property type="entry name" value="Peptidase_C48_C"/>
</dbReference>
<dbReference type="InterPro" id="IPR038765">
    <property type="entry name" value="Papain-like_cys_pep_sf"/>
</dbReference>
<organism evidence="8 9">
    <name type="scientific">Riccia fluitans</name>
    <dbReference type="NCBI Taxonomy" id="41844"/>
    <lineage>
        <taxon>Eukaryota</taxon>
        <taxon>Viridiplantae</taxon>
        <taxon>Streptophyta</taxon>
        <taxon>Embryophyta</taxon>
        <taxon>Marchantiophyta</taxon>
        <taxon>Marchantiopsida</taxon>
        <taxon>Marchantiidae</taxon>
        <taxon>Marchantiales</taxon>
        <taxon>Ricciaceae</taxon>
        <taxon>Riccia</taxon>
    </lineage>
</organism>
<dbReference type="GO" id="GO:0016926">
    <property type="term" value="P:protein desumoylation"/>
    <property type="evidence" value="ECO:0007669"/>
    <property type="project" value="UniProtKB-ARBA"/>
</dbReference>
<keyword evidence="9" id="KW-1185">Reference proteome</keyword>
<dbReference type="Proteomes" id="UP001605036">
    <property type="component" value="Unassembled WGS sequence"/>
</dbReference>
<feature type="compositionally biased region" description="Basic and acidic residues" evidence="6">
    <location>
        <begin position="48"/>
        <end position="58"/>
    </location>
</feature>
<dbReference type="Pfam" id="PF02902">
    <property type="entry name" value="Peptidase_C48"/>
    <property type="match status" value="1"/>
</dbReference>
<keyword evidence="2" id="KW-0645">Protease</keyword>
<evidence type="ECO:0000256" key="5">
    <source>
        <dbReference type="SAM" id="Coils"/>
    </source>
</evidence>
<evidence type="ECO:0000256" key="3">
    <source>
        <dbReference type="ARBA" id="ARBA00022801"/>
    </source>
</evidence>
<comment type="similarity">
    <text evidence="1">Belongs to the peptidase C48 family.</text>
</comment>
<evidence type="ECO:0000256" key="2">
    <source>
        <dbReference type="ARBA" id="ARBA00022670"/>
    </source>
</evidence>
<dbReference type="GO" id="GO:0006508">
    <property type="term" value="P:proteolysis"/>
    <property type="evidence" value="ECO:0007669"/>
    <property type="project" value="UniProtKB-KW"/>
</dbReference>
<evidence type="ECO:0000313" key="8">
    <source>
        <dbReference type="EMBL" id="KAL2624455.1"/>
    </source>
</evidence>
<dbReference type="AlphaFoldDB" id="A0ABD1YD37"/>
<dbReference type="Gene3D" id="3.40.395.10">
    <property type="entry name" value="Adenoviral Proteinase, Chain A"/>
    <property type="match status" value="1"/>
</dbReference>
<dbReference type="PANTHER" id="PTHR46915:SF2">
    <property type="entry name" value="UBIQUITIN-LIKE PROTEASE 4"/>
    <property type="match status" value="1"/>
</dbReference>